<dbReference type="PANTHER" id="PTHR48081:SF33">
    <property type="entry name" value="KYNURENINE FORMAMIDASE"/>
    <property type="match status" value="1"/>
</dbReference>
<protein>
    <submittedName>
        <fullName evidence="3">Alpha/beta fold hydrolase</fullName>
    </submittedName>
</protein>
<dbReference type="EMBL" id="CP086654">
    <property type="protein sequence ID" value="UEX89632.1"/>
    <property type="molecule type" value="Genomic_DNA"/>
</dbReference>
<accession>A0ABY3PBD5</accession>
<dbReference type="Proteomes" id="UP001197626">
    <property type="component" value="Chromosome"/>
</dbReference>
<sequence>MEQLTYGSHQDQHYDIYVNPNSQSTTWIALIHGGYWREKFDKHMMGPFIDALIDAGYSVINIEYRRGQSHTWPAPSDDVHDAIQHFRNSQFTPKKIIGIGHSVGGQIVLLRHSDFDAIVALAPVTDVLYTLHNHLGQDAVPEYFDTHNTNALKLASPLTQLPVETDILLIHGYNDTSVHIDTSISYVHENYRKGYFTTFYALPYLDHLDCINPKGAHFHLMLSWLKQFATP</sequence>
<keyword evidence="4" id="KW-1185">Reference proteome</keyword>
<organism evidence="3 4">
    <name type="scientific">Staphylococcus ratti</name>
    <dbReference type="NCBI Taxonomy" id="2892440"/>
    <lineage>
        <taxon>Bacteria</taxon>
        <taxon>Bacillati</taxon>
        <taxon>Bacillota</taxon>
        <taxon>Bacilli</taxon>
        <taxon>Bacillales</taxon>
        <taxon>Staphylococcaceae</taxon>
        <taxon>Staphylococcus</taxon>
    </lineage>
</organism>
<evidence type="ECO:0000259" key="2">
    <source>
        <dbReference type="Pfam" id="PF20434"/>
    </source>
</evidence>
<dbReference type="Pfam" id="PF20434">
    <property type="entry name" value="BD-FAE"/>
    <property type="match status" value="1"/>
</dbReference>
<reference evidence="3 4" key="1">
    <citation type="journal article" date="2022" name="Pathogens">
        <title>Staphylococcus ratti sp. nov. Isolated from a Lab Rat.</title>
        <authorList>
            <person name="Kovarovic V."/>
            <person name="Sedlacek I."/>
            <person name="Petras P."/>
            <person name="Kralova S."/>
            <person name="Maslanova I."/>
            <person name="Svec P."/>
            <person name="Neumann-Schaal M."/>
            <person name="Botka T."/>
            <person name="Gelbicova T."/>
            <person name="Stankova E."/>
            <person name="Doskar J."/>
            <person name="Pantucek R."/>
        </authorList>
    </citation>
    <scope>NUCLEOTIDE SEQUENCE [LARGE SCALE GENOMIC DNA]</scope>
    <source>
        <strain evidence="3 4">CCM 9025</strain>
    </source>
</reference>
<feature type="domain" description="BD-FAE-like" evidence="2">
    <location>
        <begin position="15"/>
        <end position="185"/>
    </location>
</feature>
<dbReference type="InterPro" id="IPR050300">
    <property type="entry name" value="GDXG_lipolytic_enzyme"/>
</dbReference>
<gene>
    <name evidence="3" type="ORF">LN051_08645</name>
</gene>
<evidence type="ECO:0000313" key="4">
    <source>
        <dbReference type="Proteomes" id="UP001197626"/>
    </source>
</evidence>
<dbReference type="Gene3D" id="3.40.50.1820">
    <property type="entry name" value="alpha/beta hydrolase"/>
    <property type="match status" value="1"/>
</dbReference>
<name>A0ABY3PBD5_9STAP</name>
<dbReference type="GO" id="GO:0016787">
    <property type="term" value="F:hydrolase activity"/>
    <property type="evidence" value="ECO:0007669"/>
    <property type="project" value="UniProtKB-KW"/>
</dbReference>
<dbReference type="PANTHER" id="PTHR48081">
    <property type="entry name" value="AB HYDROLASE SUPERFAMILY PROTEIN C4A8.06C"/>
    <property type="match status" value="1"/>
</dbReference>
<dbReference type="InterPro" id="IPR029058">
    <property type="entry name" value="AB_hydrolase_fold"/>
</dbReference>
<proteinExistence type="predicted"/>
<evidence type="ECO:0000313" key="3">
    <source>
        <dbReference type="EMBL" id="UEX89632.1"/>
    </source>
</evidence>
<dbReference type="InterPro" id="IPR049492">
    <property type="entry name" value="BD-FAE-like_dom"/>
</dbReference>
<dbReference type="SUPFAM" id="SSF53474">
    <property type="entry name" value="alpha/beta-Hydrolases"/>
    <property type="match status" value="1"/>
</dbReference>
<keyword evidence="1 3" id="KW-0378">Hydrolase</keyword>
<dbReference type="RefSeq" id="WP_229292138.1">
    <property type="nucleotide sequence ID" value="NZ_CP086654.1"/>
</dbReference>
<evidence type="ECO:0000256" key="1">
    <source>
        <dbReference type="ARBA" id="ARBA00022801"/>
    </source>
</evidence>